<dbReference type="PANTHER" id="PTHR37828">
    <property type="entry name" value="GSR2449 PROTEIN"/>
    <property type="match status" value="1"/>
</dbReference>
<reference evidence="3" key="1">
    <citation type="submission" date="2022-12" db="EMBL/GenBank/DDBJ databases">
        <title>Bacterial isolates from different developmental stages of Nematostella vectensis.</title>
        <authorList>
            <person name="Fraune S."/>
        </authorList>
    </citation>
    <scope>NUCLEOTIDE SEQUENCE</scope>
    <source>
        <strain evidence="3">G21630-S1</strain>
    </source>
</reference>
<organism evidence="3 4">
    <name type="scientific">Kiloniella laminariae</name>
    <dbReference type="NCBI Taxonomy" id="454162"/>
    <lineage>
        <taxon>Bacteria</taxon>
        <taxon>Pseudomonadati</taxon>
        <taxon>Pseudomonadota</taxon>
        <taxon>Alphaproteobacteria</taxon>
        <taxon>Rhodospirillales</taxon>
        <taxon>Kiloniellaceae</taxon>
        <taxon>Kiloniella</taxon>
    </lineage>
</organism>
<dbReference type="InterPro" id="IPR005545">
    <property type="entry name" value="YCII"/>
</dbReference>
<gene>
    <name evidence="3" type="ORF">O4H49_03635</name>
</gene>
<dbReference type="Gene3D" id="3.30.70.1060">
    <property type="entry name" value="Dimeric alpha+beta barrel"/>
    <property type="match status" value="1"/>
</dbReference>
<sequence>MSIIPAGQNIFVIDLEYLVPLEQVEPLIEAHRTFLDKYYASKRFLASGAKVPRSGGVILAVAESRAEVEQLITEDPFHANKIARYSITEFQPRMTAEGLR</sequence>
<dbReference type="EMBL" id="JAPWGY010000001">
    <property type="protein sequence ID" value="MCZ4279855.1"/>
    <property type="molecule type" value="Genomic_DNA"/>
</dbReference>
<protein>
    <submittedName>
        <fullName evidence="3">YciI family protein</fullName>
    </submittedName>
</protein>
<dbReference type="RefSeq" id="WP_269422052.1">
    <property type="nucleotide sequence ID" value="NZ_JAPWGY010000001.1"/>
</dbReference>
<accession>A0ABT4LFY9</accession>
<dbReference type="InterPro" id="IPR011008">
    <property type="entry name" value="Dimeric_a/b-barrel"/>
</dbReference>
<feature type="domain" description="YCII-related" evidence="2">
    <location>
        <begin position="21"/>
        <end position="90"/>
    </location>
</feature>
<evidence type="ECO:0000313" key="4">
    <source>
        <dbReference type="Proteomes" id="UP001069802"/>
    </source>
</evidence>
<dbReference type="Proteomes" id="UP001069802">
    <property type="component" value="Unassembled WGS sequence"/>
</dbReference>
<evidence type="ECO:0000313" key="3">
    <source>
        <dbReference type="EMBL" id="MCZ4279855.1"/>
    </source>
</evidence>
<dbReference type="SUPFAM" id="SSF54909">
    <property type="entry name" value="Dimeric alpha+beta barrel"/>
    <property type="match status" value="1"/>
</dbReference>
<evidence type="ECO:0000256" key="1">
    <source>
        <dbReference type="ARBA" id="ARBA00007689"/>
    </source>
</evidence>
<dbReference type="Pfam" id="PF03795">
    <property type="entry name" value="YCII"/>
    <property type="match status" value="1"/>
</dbReference>
<name>A0ABT4LFY9_9PROT</name>
<proteinExistence type="inferred from homology"/>
<evidence type="ECO:0000259" key="2">
    <source>
        <dbReference type="Pfam" id="PF03795"/>
    </source>
</evidence>
<comment type="caution">
    <text evidence="3">The sequence shown here is derived from an EMBL/GenBank/DDBJ whole genome shotgun (WGS) entry which is preliminary data.</text>
</comment>
<comment type="similarity">
    <text evidence="1">Belongs to the YciI family.</text>
</comment>
<keyword evidence="4" id="KW-1185">Reference proteome</keyword>
<dbReference type="PANTHER" id="PTHR37828:SF1">
    <property type="entry name" value="YCII-RELATED DOMAIN-CONTAINING PROTEIN"/>
    <property type="match status" value="1"/>
</dbReference>